<comment type="caution">
    <text evidence="3">The sequence shown here is derived from an EMBL/GenBank/DDBJ whole genome shotgun (WGS) entry which is preliminary data.</text>
</comment>
<dbReference type="PANTHER" id="PTHR48079">
    <property type="entry name" value="PROTEIN YEEZ"/>
    <property type="match status" value="1"/>
</dbReference>
<dbReference type="PANTHER" id="PTHR48079:SF6">
    <property type="entry name" value="NAD(P)-BINDING DOMAIN-CONTAINING PROTEIN-RELATED"/>
    <property type="match status" value="1"/>
</dbReference>
<dbReference type="Pfam" id="PF01370">
    <property type="entry name" value="Epimerase"/>
    <property type="match status" value="1"/>
</dbReference>
<sequence>MHLLLCGHGYLGQAISRDFLQAGWRVTALSQSPRPSTTSGLSERVADLSSASNIAEIALSLTQPDFIVHCASSGRGGSDAYRSVYLDGTRHLLENFPETPLLFTSSSSVYAQTDGSLVTETSPADPDRETGRILRAAEDQVLSHRGYVFRLSGIYGPHRSFILKKFLSAEATLEEDGRRILNQIHRDDAASAVLLAATSGLAPGIWNVSDSHPRSQRETFEGLAHLFDRPLPESAPRDPNRKRGWTHKQVSNAKLKAAGWKLRYPDFLDSASLIAESL</sequence>
<dbReference type="Gene3D" id="3.40.50.720">
    <property type="entry name" value="NAD(P)-binding Rossmann-like Domain"/>
    <property type="match status" value="1"/>
</dbReference>
<dbReference type="GO" id="GO:0004029">
    <property type="term" value="F:aldehyde dehydrogenase (NAD+) activity"/>
    <property type="evidence" value="ECO:0007669"/>
    <property type="project" value="TreeGrafter"/>
</dbReference>
<dbReference type="AlphaFoldDB" id="A0A840VGD2"/>
<dbReference type="InterPro" id="IPR051783">
    <property type="entry name" value="NAD(P)-dependent_oxidoreduct"/>
</dbReference>
<proteinExistence type="predicted"/>
<evidence type="ECO:0000313" key="3">
    <source>
        <dbReference type="EMBL" id="MBB5351851.1"/>
    </source>
</evidence>
<feature type="domain" description="NAD-dependent epimerase/dehydratase" evidence="2">
    <location>
        <begin position="7"/>
        <end position="208"/>
    </location>
</feature>
<reference evidence="3 4" key="1">
    <citation type="submission" date="2020-08" db="EMBL/GenBank/DDBJ databases">
        <title>Genomic Encyclopedia of Type Strains, Phase IV (KMG-IV): sequencing the most valuable type-strain genomes for metagenomic binning, comparative biology and taxonomic classification.</title>
        <authorList>
            <person name="Goeker M."/>
        </authorList>
    </citation>
    <scope>NUCLEOTIDE SEQUENCE [LARGE SCALE GENOMIC DNA]</scope>
    <source>
        <strain evidence="3 4">YC6886</strain>
    </source>
</reference>
<feature type="region of interest" description="Disordered" evidence="1">
    <location>
        <begin position="229"/>
        <end position="248"/>
    </location>
</feature>
<protein>
    <submittedName>
        <fullName evidence="3">Nucleoside-diphosphate-sugar epimerase</fullName>
    </submittedName>
</protein>
<accession>A0A840VGD2</accession>
<dbReference type="SUPFAM" id="SSF51735">
    <property type="entry name" value="NAD(P)-binding Rossmann-fold domains"/>
    <property type="match status" value="1"/>
</dbReference>
<evidence type="ECO:0000313" key="4">
    <source>
        <dbReference type="Proteomes" id="UP000557717"/>
    </source>
</evidence>
<evidence type="ECO:0000256" key="1">
    <source>
        <dbReference type="SAM" id="MobiDB-lite"/>
    </source>
</evidence>
<dbReference type="RefSeq" id="WP_184018389.1">
    <property type="nucleotide sequence ID" value="NZ_JACHFD010000009.1"/>
</dbReference>
<organism evidence="3 4">
    <name type="scientific">Haloferula luteola</name>
    <dbReference type="NCBI Taxonomy" id="595692"/>
    <lineage>
        <taxon>Bacteria</taxon>
        <taxon>Pseudomonadati</taxon>
        <taxon>Verrucomicrobiota</taxon>
        <taxon>Verrucomicrobiia</taxon>
        <taxon>Verrucomicrobiales</taxon>
        <taxon>Verrucomicrobiaceae</taxon>
        <taxon>Haloferula</taxon>
    </lineage>
</organism>
<dbReference type="EMBL" id="JACHFD010000009">
    <property type="protein sequence ID" value="MBB5351851.1"/>
    <property type="molecule type" value="Genomic_DNA"/>
</dbReference>
<evidence type="ECO:0000259" key="2">
    <source>
        <dbReference type="Pfam" id="PF01370"/>
    </source>
</evidence>
<dbReference type="InterPro" id="IPR001509">
    <property type="entry name" value="Epimerase_deHydtase"/>
</dbReference>
<dbReference type="GO" id="GO:0005737">
    <property type="term" value="C:cytoplasm"/>
    <property type="evidence" value="ECO:0007669"/>
    <property type="project" value="TreeGrafter"/>
</dbReference>
<name>A0A840VGD2_9BACT</name>
<feature type="compositionally biased region" description="Basic and acidic residues" evidence="1">
    <location>
        <begin position="229"/>
        <end position="241"/>
    </location>
</feature>
<dbReference type="InterPro" id="IPR036291">
    <property type="entry name" value="NAD(P)-bd_dom_sf"/>
</dbReference>
<gene>
    <name evidence="3" type="ORF">HNR46_002090</name>
</gene>
<dbReference type="Proteomes" id="UP000557717">
    <property type="component" value="Unassembled WGS sequence"/>
</dbReference>
<keyword evidence="4" id="KW-1185">Reference proteome</keyword>